<dbReference type="InterPro" id="IPR025875">
    <property type="entry name" value="Leu-rich_rpt_4"/>
</dbReference>
<dbReference type="SMART" id="SM00365">
    <property type="entry name" value="LRR_SD22"/>
    <property type="match status" value="4"/>
</dbReference>
<keyword evidence="1" id="KW-0433">Leucine-rich repeat</keyword>
<dbReference type="OMA" id="SFMEMMT"/>
<evidence type="ECO:0000313" key="5">
    <source>
        <dbReference type="Proteomes" id="UP000494040"/>
    </source>
</evidence>
<evidence type="ECO:0000256" key="3">
    <source>
        <dbReference type="SAM" id="Coils"/>
    </source>
</evidence>
<evidence type="ECO:0008006" key="6">
    <source>
        <dbReference type="Google" id="ProtNLM"/>
    </source>
</evidence>
<sequence length="792" mass="93773">MSSVGNCAMMTSPRRDGSKEVLTAEEALHMLVTVDREPTVINNQLIQEALLESKGLTHSKRQKDRNKELADVALLGKDPSSFQQITLLNLEYYNILKIDHLWMCSNLVTLSLSNNIIEKIEHLDELVNLIELNLSFNRISKIKNLSKLVKLERLSLFNNRITKLKNLSALKNLQVLSLGQNQIKDAKFVLQYLRIFKNLRCLNLQGNPCEKEIKNFRLAVAGFIPQLVYYNYFILKKEERITARHKYDAILKSLEKNEEQQEAKIAEDIKSVERENYLKRACIDSFERSNFYEYLMENDNEGKTLIKISDRVKEVFHKFKEALNNISKRLFTVGEKQYTIRIEELTKYGNYYKDSMVDSLAESRALVRDFINMKVKCISQIKELYNNGNGEEAFVRNSMKKILLIDKDYTFLCRKTWWLLMEKEMRRNERNEGSMAIFDTNITEMVHRFIDFVQEEFTRMRDTETEFCDGISDQINRYIAEFQSKGESPVSLPFYLRSILLNKETLNNYISTSHDNHLILIDNKEEEILDKLKSWLKILLNDLNQCEINRNRSAVLEIQFFMDHHMLDWSKQTKSYIKDAVTYMTKVEPKWTNELMRLKMSKKERNLDDKMKMLLNQRNEFDRKERIRRDKIRRKKKQSKEEQAEKESKHMIDEVESFDVDNELFIFNERKEALCNYRQQYEEMDRIINNLTNLDFEKEIFPESMEEEKPEAVGEKRRERDDEECWSEGSAVLVEDELDIAAFQVEVTRNVSRFINNIRICADHMADTIWEMWSSPGHGPSEDSEESYIESD</sequence>
<dbReference type="InterPro" id="IPR032675">
    <property type="entry name" value="LRR_dom_sf"/>
</dbReference>
<dbReference type="KEGG" id="clec:106666026"/>
<dbReference type="SUPFAM" id="SSF52075">
    <property type="entry name" value="Outer arm dynein light chain 1"/>
    <property type="match status" value="1"/>
</dbReference>
<reference evidence="4" key="1">
    <citation type="submission" date="2022-01" db="UniProtKB">
        <authorList>
            <consortium name="EnsemblMetazoa"/>
        </authorList>
    </citation>
    <scope>IDENTIFICATION</scope>
</reference>
<feature type="coiled-coil region" evidence="3">
    <location>
        <begin position="244"/>
        <end position="275"/>
    </location>
</feature>
<dbReference type="GeneID" id="106666026"/>
<dbReference type="Proteomes" id="UP000494040">
    <property type="component" value="Unassembled WGS sequence"/>
</dbReference>
<dbReference type="RefSeq" id="XP_014248383.2">
    <property type="nucleotide sequence ID" value="XM_014392897.2"/>
</dbReference>
<protein>
    <recommendedName>
        <fullName evidence="6">Dynein regulatory complex subunit 3</fullName>
    </recommendedName>
</protein>
<dbReference type="OrthoDB" id="27917at2759"/>
<evidence type="ECO:0000256" key="1">
    <source>
        <dbReference type="ARBA" id="ARBA00022614"/>
    </source>
</evidence>
<dbReference type="PANTHER" id="PTHR15454">
    <property type="entry name" value="NISCHARIN RELATED"/>
    <property type="match status" value="1"/>
</dbReference>
<feature type="coiled-coil region" evidence="3">
    <location>
        <begin position="600"/>
        <end position="649"/>
    </location>
</feature>
<dbReference type="EnsemblMetazoa" id="XM_014392897.2">
    <property type="protein sequence ID" value="XP_014248383.2"/>
    <property type="gene ID" value="LOC106666026"/>
</dbReference>
<keyword evidence="3" id="KW-0175">Coiled coil</keyword>
<keyword evidence="5" id="KW-1185">Reference proteome</keyword>
<organism evidence="4 5">
    <name type="scientific">Cimex lectularius</name>
    <name type="common">Bed bug</name>
    <name type="synonym">Acanthia lectularia</name>
    <dbReference type="NCBI Taxonomy" id="79782"/>
    <lineage>
        <taxon>Eukaryota</taxon>
        <taxon>Metazoa</taxon>
        <taxon>Ecdysozoa</taxon>
        <taxon>Arthropoda</taxon>
        <taxon>Hexapoda</taxon>
        <taxon>Insecta</taxon>
        <taxon>Pterygota</taxon>
        <taxon>Neoptera</taxon>
        <taxon>Paraneoptera</taxon>
        <taxon>Hemiptera</taxon>
        <taxon>Heteroptera</taxon>
        <taxon>Panheteroptera</taxon>
        <taxon>Cimicomorpha</taxon>
        <taxon>Cimicidae</taxon>
        <taxon>Cimex</taxon>
    </lineage>
</organism>
<dbReference type="GO" id="GO:0005737">
    <property type="term" value="C:cytoplasm"/>
    <property type="evidence" value="ECO:0007669"/>
    <property type="project" value="TreeGrafter"/>
</dbReference>
<evidence type="ECO:0000256" key="2">
    <source>
        <dbReference type="ARBA" id="ARBA00022737"/>
    </source>
</evidence>
<dbReference type="PROSITE" id="PS51450">
    <property type="entry name" value="LRR"/>
    <property type="match status" value="3"/>
</dbReference>
<dbReference type="Pfam" id="PF12799">
    <property type="entry name" value="LRR_4"/>
    <property type="match status" value="1"/>
</dbReference>
<dbReference type="InterPro" id="IPR001611">
    <property type="entry name" value="Leu-rich_rpt"/>
</dbReference>
<evidence type="ECO:0000313" key="4">
    <source>
        <dbReference type="EnsemblMetazoa" id="XP_014248383.2"/>
    </source>
</evidence>
<dbReference type="Gene3D" id="3.80.10.10">
    <property type="entry name" value="Ribonuclease Inhibitor"/>
    <property type="match status" value="2"/>
</dbReference>
<dbReference type="PANTHER" id="PTHR15454:SF56">
    <property type="entry name" value="PROTEIN PHOSPHATASE 1 REGULATORY SUBUNIT 7-RELATED"/>
    <property type="match status" value="1"/>
</dbReference>
<name>A0A8I6RRS8_CIMLE</name>
<keyword evidence="2" id="KW-0677">Repeat</keyword>
<dbReference type="AlphaFoldDB" id="A0A8I6RRS8"/>
<accession>A0A8I6RRS8</accession>
<proteinExistence type="predicted"/>